<dbReference type="AlphaFoldDB" id="A0A1I0AIV2"/>
<dbReference type="Proteomes" id="UP000198618">
    <property type="component" value="Unassembled WGS sequence"/>
</dbReference>
<organism evidence="1 2">
    <name type="scientific">Oceanobacillus limi</name>
    <dbReference type="NCBI Taxonomy" id="930131"/>
    <lineage>
        <taxon>Bacteria</taxon>
        <taxon>Bacillati</taxon>
        <taxon>Bacillota</taxon>
        <taxon>Bacilli</taxon>
        <taxon>Bacillales</taxon>
        <taxon>Bacillaceae</taxon>
        <taxon>Oceanobacillus</taxon>
    </lineage>
</organism>
<dbReference type="STRING" id="930131.SAMN05216389_103268"/>
<reference evidence="1 2" key="1">
    <citation type="submission" date="2016-10" db="EMBL/GenBank/DDBJ databases">
        <authorList>
            <person name="de Groot N.N."/>
        </authorList>
    </citation>
    <scope>NUCLEOTIDE SEQUENCE [LARGE SCALE GENOMIC DNA]</scope>
    <source>
        <strain evidence="1 2">IBRC-M 10780</strain>
    </source>
</reference>
<protein>
    <submittedName>
        <fullName evidence="1">Uncharacterized protein</fullName>
    </submittedName>
</protein>
<accession>A0A1I0AIV2</accession>
<dbReference type="RefSeq" id="WP_170840671.1">
    <property type="nucleotide sequence ID" value="NZ_FOHE01000003.1"/>
</dbReference>
<evidence type="ECO:0000313" key="1">
    <source>
        <dbReference type="EMBL" id="SES94127.1"/>
    </source>
</evidence>
<name>A0A1I0AIV2_9BACI</name>
<proteinExistence type="predicted"/>
<dbReference type="EMBL" id="FOHE01000003">
    <property type="protein sequence ID" value="SES94127.1"/>
    <property type="molecule type" value="Genomic_DNA"/>
</dbReference>
<evidence type="ECO:0000313" key="2">
    <source>
        <dbReference type="Proteomes" id="UP000198618"/>
    </source>
</evidence>
<gene>
    <name evidence="1" type="ORF">SAMN05216389_103268</name>
</gene>
<keyword evidence="2" id="KW-1185">Reference proteome</keyword>
<sequence length="52" mass="6136">MKIISLETKRKQKDSKLKIPVYEKLHLDENGEVRGKLVDYIEIPKEIVKRGE</sequence>